<dbReference type="EMBL" id="CM003375">
    <property type="protein sequence ID" value="KOM43217.1"/>
    <property type="molecule type" value="Genomic_DNA"/>
</dbReference>
<evidence type="ECO:0000256" key="1">
    <source>
        <dbReference type="SAM" id="MobiDB-lite"/>
    </source>
</evidence>
<feature type="region of interest" description="Disordered" evidence="1">
    <location>
        <begin position="91"/>
        <end position="135"/>
    </location>
</feature>
<sequence>MLLDSKQLIYCILVINTSCHYWTEIDASYYTQYCMLDEAGIPMPTPQPLRVQRRVPQPDQHGQAQDAAQDVALFQMRDMYMSLMESRMEALYRGEQDPTQDGGGAGASGAAAMEEDEQEEEEEEDEEDDSDDSQG</sequence>
<feature type="compositionally biased region" description="Low complexity" evidence="1">
    <location>
        <begin position="57"/>
        <end position="69"/>
    </location>
</feature>
<protein>
    <submittedName>
        <fullName evidence="2">Uncharacterized protein</fullName>
    </submittedName>
</protein>
<evidence type="ECO:0000313" key="3">
    <source>
        <dbReference type="Proteomes" id="UP000053144"/>
    </source>
</evidence>
<reference evidence="3" key="1">
    <citation type="journal article" date="2015" name="Proc. Natl. Acad. Sci. U.S.A.">
        <title>Genome sequencing of adzuki bean (Vigna angularis) provides insight into high starch and low fat accumulation and domestication.</title>
        <authorList>
            <person name="Yang K."/>
            <person name="Tian Z."/>
            <person name="Chen C."/>
            <person name="Luo L."/>
            <person name="Zhao B."/>
            <person name="Wang Z."/>
            <person name="Yu L."/>
            <person name="Li Y."/>
            <person name="Sun Y."/>
            <person name="Li W."/>
            <person name="Chen Y."/>
            <person name="Li Y."/>
            <person name="Zhang Y."/>
            <person name="Ai D."/>
            <person name="Zhao J."/>
            <person name="Shang C."/>
            <person name="Ma Y."/>
            <person name="Wu B."/>
            <person name="Wang M."/>
            <person name="Gao L."/>
            <person name="Sun D."/>
            <person name="Zhang P."/>
            <person name="Guo F."/>
            <person name="Wang W."/>
            <person name="Li Y."/>
            <person name="Wang J."/>
            <person name="Varshney R.K."/>
            <person name="Wang J."/>
            <person name="Ling H.Q."/>
            <person name="Wan P."/>
        </authorList>
    </citation>
    <scope>NUCLEOTIDE SEQUENCE</scope>
    <source>
        <strain evidence="3">cv. Jingnong 6</strain>
    </source>
</reference>
<dbReference type="Gramene" id="KOM43217">
    <property type="protein sequence ID" value="KOM43217"/>
    <property type="gene ID" value="LR48_Vigan05g082100"/>
</dbReference>
<proteinExistence type="predicted"/>
<dbReference type="AlphaFoldDB" id="A0A0L9UKW8"/>
<feature type="compositionally biased region" description="Acidic residues" evidence="1">
    <location>
        <begin position="113"/>
        <end position="135"/>
    </location>
</feature>
<accession>A0A0L9UKW8</accession>
<name>A0A0L9UKW8_PHAAN</name>
<organism evidence="2 3">
    <name type="scientific">Phaseolus angularis</name>
    <name type="common">Azuki bean</name>
    <name type="synonym">Vigna angularis</name>
    <dbReference type="NCBI Taxonomy" id="3914"/>
    <lineage>
        <taxon>Eukaryota</taxon>
        <taxon>Viridiplantae</taxon>
        <taxon>Streptophyta</taxon>
        <taxon>Embryophyta</taxon>
        <taxon>Tracheophyta</taxon>
        <taxon>Spermatophyta</taxon>
        <taxon>Magnoliopsida</taxon>
        <taxon>eudicotyledons</taxon>
        <taxon>Gunneridae</taxon>
        <taxon>Pentapetalae</taxon>
        <taxon>rosids</taxon>
        <taxon>fabids</taxon>
        <taxon>Fabales</taxon>
        <taxon>Fabaceae</taxon>
        <taxon>Papilionoideae</taxon>
        <taxon>50 kb inversion clade</taxon>
        <taxon>NPAAA clade</taxon>
        <taxon>indigoferoid/millettioid clade</taxon>
        <taxon>Phaseoleae</taxon>
        <taxon>Vigna</taxon>
    </lineage>
</organism>
<evidence type="ECO:0000313" key="2">
    <source>
        <dbReference type="EMBL" id="KOM43217.1"/>
    </source>
</evidence>
<dbReference type="Proteomes" id="UP000053144">
    <property type="component" value="Chromosome 5"/>
</dbReference>
<gene>
    <name evidence="2" type="ORF">LR48_Vigan05g082100</name>
</gene>
<feature type="region of interest" description="Disordered" evidence="1">
    <location>
        <begin position="44"/>
        <end position="69"/>
    </location>
</feature>